<feature type="region of interest" description="Disordered" evidence="1">
    <location>
        <begin position="172"/>
        <end position="213"/>
    </location>
</feature>
<gene>
    <name evidence="4" type="primary">20198172</name>
    <name evidence="3" type="ORF">HELRODRAFT_159116</name>
</gene>
<dbReference type="CTD" id="20198172"/>
<dbReference type="HOGENOM" id="CLU_814517_0_0_1"/>
<dbReference type="EMBL" id="KB095811">
    <property type="protein sequence ID" value="ESO12558.1"/>
    <property type="molecule type" value="Genomic_DNA"/>
</dbReference>
<dbReference type="EnsemblMetazoa" id="HelroT159116">
    <property type="protein sequence ID" value="HelroP159116"/>
    <property type="gene ID" value="HelroG159116"/>
</dbReference>
<organism evidence="4 5">
    <name type="scientific">Helobdella robusta</name>
    <name type="common">Californian leech</name>
    <dbReference type="NCBI Taxonomy" id="6412"/>
    <lineage>
        <taxon>Eukaryota</taxon>
        <taxon>Metazoa</taxon>
        <taxon>Spiralia</taxon>
        <taxon>Lophotrochozoa</taxon>
        <taxon>Annelida</taxon>
        <taxon>Clitellata</taxon>
        <taxon>Hirudinea</taxon>
        <taxon>Rhynchobdellida</taxon>
        <taxon>Glossiphoniidae</taxon>
        <taxon>Helobdella</taxon>
    </lineage>
</organism>
<evidence type="ECO:0000313" key="5">
    <source>
        <dbReference type="Proteomes" id="UP000015101"/>
    </source>
</evidence>
<dbReference type="GeneID" id="20198172"/>
<dbReference type="AlphaFoldDB" id="T1ENM2"/>
<accession>T1ENM2</accession>
<evidence type="ECO:0000256" key="1">
    <source>
        <dbReference type="SAM" id="MobiDB-lite"/>
    </source>
</evidence>
<protein>
    <recommendedName>
        <fullName evidence="6">VWFA domain-containing protein</fullName>
    </recommendedName>
</protein>
<dbReference type="Proteomes" id="UP000015101">
    <property type="component" value="Unassembled WGS sequence"/>
</dbReference>
<proteinExistence type="predicted"/>
<evidence type="ECO:0000313" key="4">
    <source>
        <dbReference type="EnsemblMetazoa" id="HelroP159116"/>
    </source>
</evidence>
<feature type="chain" id="PRO_5010979895" description="VWFA domain-containing protein" evidence="2">
    <location>
        <begin position="23"/>
        <end position="341"/>
    </location>
</feature>
<evidence type="ECO:0000313" key="3">
    <source>
        <dbReference type="EMBL" id="ESO12558.1"/>
    </source>
</evidence>
<dbReference type="KEGG" id="hro:HELRODRAFT_159116"/>
<reference evidence="5" key="1">
    <citation type="submission" date="2012-12" db="EMBL/GenBank/DDBJ databases">
        <authorList>
            <person name="Hellsten U."/>
            <person name="Grimwood J."/>
            <person name="Chapman J.A."/>
            <person name="Shapiro H."/>
            <person name="Aerts A."/>
            <person name="Otillar R.P."/>
            <person name="Terry A.Y."/>
            <person name="Boore J.L."/>
            <person name="Simakov O."/>
            <person name="Marletaz F."/>
            <person name="Cho S.-J."/>
            <person name="Edsinger-Gonzales E."/>
            <person name="Havlak P."/>
            <person name="Kuo D.-H."/>
            <person name="Larsson T."/>
            <person name="Lv J."/>
            <person name="Arendt D."/>
            <person name="Savage R."/>
            <person name="Osoegawa K."/>
            <person name="de Jong P."/>
            <person name="Lindberg D.R."/>
            <person name="Seaver E.C."/>
            <person name="Weisblat D.A."/>
            <person name="Putnam N.H."/>
            <person name="Grigoriev I.V."/>
            <person name="Rokhsar D.S."/>
        </authorList>
    </citation>
    <scope>NUCLEOTIDE SEQUENCE</scope>
</reference>
<evidence type="ECO:0008006" key="6">
    <source>
        <dbReference type="Google" id="ProtNLM"/>
    </source>
</evidence>
<evidence type="ECO:0000256" key="2">
    <source>
        <dbReference type="SAM" id="SignalP"/>
    </source>
</evidence>
<name>T1ENM2_HELRO</name>
<keyword evidence="2" id="KW-0732">Signal</keyword>
<feature type="compositionally biased region" description="Low complexity" evidence="1">
    <location>
        <begin position="174"/>
        <end position="209"/>
    </location>
</feature>
<dbReference type="EMBL" id="AMQM01000193">
    <property type="status" value="NOT_ANNOTATED_CDS"/>
    <property type="molecule type" value="Genomic_DNA"/>
</dbReference>
<feature type="signal peptide" evidence="2">
    <location>
        <begin position="1"/>
        <end position="22"/>
    </location>
</feature>
<reference evidence="4" key="3">
    <citation type="submission" date="2015-06" db="UniProtKB">
        <authorList>
            <consortium name="EnsemblMetazoa"/>
        </authorList>
    </citation>
    <scope>IDENTIFICATION</scope>
</reference>
<sequence length="341" mass="37871">MCNFSKSSLYFVAIILLPVSLPEIIFLEGTLNGSRPVTSNNIFFFYPISCNKSSSSQSQRNAKIVNDTIFAALARTEEHASLQSERMVWTMVNTCNFSVGRTAHLMINSHLRQFRNSRNNSVVLFGSPGNDSHCEMVNLLIGVLQKVLSGKSNVQTYLITWECSLPQDSTDQLTFSTPVSPSTTASATSTTSSPTKTTPTRRNPATNTNLISTKPQPKDVASAIYIILNSLELDDMTIISTKSSKMYIDASRELALLYSTLYRQADSPSSLLEIIFADFICPTNEKSDDDDYIYYDAQVPQSDEFILKKHQGTKDFVGHARNLWKVISADSKAELKLNPSI</sequence>
<keyword evidence="5" id="KW-1185">Reference proteome</keyword>
<dbReference type="InParanoid" id="T1ENM2"/>
<reference evidence="3 5" key="2">
    <citation type="journal article" date="2013" name="Nature">
        <title>Insights into bilaterian evolution from three spiralian genomes.</title>
        <authorList>
            <person name="Simakov O."/>
            <person name="Marletaz F."/>
            <person name="Cho S.J."/>
            <person name="Edsinger-Gonzales E."/>
            <person name="Havlak P."/>
            <person name="Hellsten U."/>
            <person name="Kuo D.H."/>
            <person name="Larsson T."/>
            <person name="Lv J."/>
            <person name="Arendt D."/>
            <person name="Savage R."/>
            <person name="Osoegawa K."/>
            <person name="de Jong P."/>
            <person name="Grimwood J."/>
            <person name="Chapman J.A."/>
            <person name="Shapiro H."/>
            <person name="Aerts A."/>
            <person name="Otillar R.P."/>
            <person name="Terry A.Y."/>
            <person name="Boore J.L."/>
            <person name="Grigoriev I.V."/>
            <person name="Lindberg D.R."/>
            <person name="Seaver E.C."/>
            <person name="Weisblat D.A."/>
            <person name="Putnam N.H."/>
            <person name="Rokhsar D.S."/>
        </authorList>
    </citation>
    <scope>NUCLEOTIDE SEQUENCE</scope>
</reference>
<dbReference type="RefSeq" id="XP_009009278.1">
    <property type="nucleotide sequence ID" value="XM_009011030.1"/>
</dbReference>